<dbReference type="eggNOG" id="ENOG5033P28">
    <property type="taxonomic scope" value="Bacteria"/>
</dbReference>
<dbReference type="OrthoDB" id="1179353at2"/>
<reference evidence="1 2" key="1">
    <citation type="submission" date="2016-11" db="EMBL/GenBank/DDBJ databases">
        <authorList>
            <person name="Jaros S."/>
            <person name="Januszkiewicz K."/>
            <person name="Wedrychowicz H."/>
        </authorList>
    </citation>
    <scope>NUCLEOTIDE SEQUENCE [LARGE SCALE GENOMIC DNA]</scope>
    <source>
        <strain evidence="1 2">CGMCC 1.12213</strain>
    </source>
</reference>
<protein>
    <submittedName>
        <fullName evidence="1">Uncharacterized protein</fullName>
    </submittedName>
</protein>
<accession>A0A1M6G700</accession>
<organism evidence="1 2">
    <name type="scientific">Algibacter luteus</name>
    <dbReference type="NCBI Taxonomy" id="1178825"/>
    <lineage>
        <taxon>Bacteria</taxon>
        <taxon>Pseudomonadati</taxon>
        <taxon>Bacteroidota</taxon>
        <taxon>Flavobacteriia</taxon>
        <taxon>Flavobacteriales</taxon>
        <taxon>Flavobacteriaceae</taxon>
        <taxon>Algibacter</taxon>
    </lineage>
</organism>
<gene>
    <name evidence="1" type="ORF">SAMN05216261_2641</name>
</gene>
<evidence type="ECO:0000313" key="2">
    <source>
        <dbReference type="Proteomes" id="UP000184396"/>
    </source>
</evidence>
<dbReference type="Proteomes" id="UP000184396">
    <property type="component" value="Unassembled WGS sequence"/>
</dbReference>
<dbReference type="AlphaFoldDB" id="A0A1M6G700"/>
<dbReference type="RefSeq" id="WP_019387905.1">
    <property type="nucleotide sequence ID" value="NZ_ALIH01000008.1"/>
</dbReference>
<dbReference type="EMBL" id="FQYK01000007">
    <property type="protein sequence ID" value="SHJ05712.1"/>
    <property type="molecule type" value="Genomic_DNA"/>
</dbReference>
<keyword evidence="2" id="KW-1185">Reference proteome</keyword>
<name>A0A1M6G700_9FLAO</name>
<evidence type="ECO:0000313" key="1">
    <source>
        <dbReference type="EMBL" id="SHJ05712.1"/>
    </source>
</evidence>
<sequence length="164" mass="17950">MKTIKYIIITALLMQGVCVYTQTETNSLFIRVFSESRKKIAKGKIVFMNDSILCLKRGQKKQNIQVKDIWRIKTKRSEGNSVLASTATGATIGIVLGVATADPSDWWGYTAGEGAIAFGSLGAIGGAAIGGISSAFKNSETYVINGDIDKWRLFKEMIEKVKYK</sequence>
<proteinExistence type="predicted"/>